<organism evidence="5 6">
    <name type="scientific">Heligmosomoides polygyrus</name>
    <name type="common">Parasitic roundworm</name>
    <dbReference type="NCBI Taxonomy" id="6339"/>
    <lineage>
        <taxon>Eukaryota</taxon>
        <taxon>Metazoa</taxon>
        <taxon>Ecdysozoa</taxon>
        <taxon>Nematoda</taxon>
        <taxon>Chromadorea</taxon>
        <taxon>Rhabditida</taxon>
        <taxon>Rhabditina</taxon>
        <taxon>Rhabditomorpha</taxon>
        <taxon>Strongyloidea</taxon>
        <taxon>Heligmosomidae</taxon>
        <taxon>Heligmosomoides</taxon>
    </lineage>
</organism>
<dbReference type="PANTHER" id="PTHR43720:SF2">
    <property type="entry name" value="2-AMINOMUCONIC SEMIALDEHYDE DEHYDROGENASE"/>
    <property type="match status" value="1"/>
</dbReference>
<dbReference type="InterPro" id="IPR016161">
    <property type="entry name" value="Ald_DH/histidinol_DH"/>
</dbReference>
<dbReference type="WBParaSite" id="HPBE_0000521201-mRNA-1">
    <property type="protein sequence ID" value="HPBE_0000521201-mRNA-1"/>
    <property type="gene ID" value="HPBE_0000521201"/>
</dbReference>
<dbReference type="AlphaFoldDB" id="A0A183FFD4"/>
<dbReference type="PANTHER" id="PTHR43720">
    <property type="entry name" value="2-AMINOMUCONIC SEMIALDEHYDE DEHYDROGENASE"/>
    <property type="match status" value="1"/>
</dbReference>
<keyword evidence="2" id="KW-0520">NAD</keyword>
<dbReference type="GO" id="GO:0016620">
    <property type="term" value="F:oxidoreductase activity, acting on the aldehyde or oxo group of donors, NAD or NADP as acceptor"/>
    <property type="evidence" value="ECO:0007669"/>
    <property type="project" value="InterPro"/>
</dbReference>
<gene>
    <name evidence="4" type="ORF">HPBE_LOCUS5213</name>
</gene>
<accession>A0A183FFD4</accession>
<proteinExistence type="inferred from homology"/>
<dbReference type="InterPro" id="IPR015590">
    <property type="entry name" value="Aldehyde_DH_dom"/>
</dbReference>
<name>A0A183FFD4_HELPZ</name>
<feature type="domain" description="Aldehyde dehydrogenase" evidence="3">
    <location>
        <begin position="1"/>
        <end position="64"/>
    </location>
</feature>
<accession>A0A3P7XD17</accession>
<evidence type="ECO:0000256" key="1">
    <source>
        <dbReference type="ARBA" id="ARBA00009986"/>
    </source>
</evidence>
<evidence type="ECO:0000313" key="4">
    <source>
        <dbReference type="EMBL" id="VDO63769.1"/>
    </source>
</evidence>
<dbReference type="Proteomes" id="UP000050761">
    <property type="component" value="Unassembled WGS sequence"/>
</dbReference>
<evidence type="ECO:0000259" key="3">
    <source>
        <dbReference type="Pfam" id="PF00171"/>
    </source>
</evidence>
<evidence type="ECO:0000313" key="5">
    <source>
        <dbReference type="Proteomes" id="UP000050761"/>
    </source>
</evidence>
<evidence type="ECO:0000256" key="2">
    <source>
        <dbReference type="ARBA" id="ARBA00023027"/>
    </source>
</evidence>
<protein>
    <submittedName>
        <fullName evidence="6">Aldedh domain-containing protein</fullName>
    </submittedName>
</protein>
<sequence length="103" mass="11294">MSIAQEEIVGPVMKAIRFDSMEDLLKKSPVIRDWRPIAVITQDADKAKHIANNIKSGSVWINPIDGASLAEFQLSETTPMAPRKAADGFKAFRSGRVIGAQSR</sequence>
<dbReference type="OrthoDB" id="5822271at2759"/>
<dbReference type="Pfam" id="PF00171">
    <property type="entry name" value="Aldedh"/>
    <property type="match status" value="1"/>
</dbReference>
<evidence type="ECO:0000313" key="6">
    <source>
        <dbReference type="WBParaSite" id="HPBE_0000521201-mRNA-1"/>
    </source>
</evidence>
<dbReference type="SUPFAM" id="SSF53720">
    <property type="entry name" value="ALDH-like"/>
    <property type="match status" value="1"/>
</dbReference>
<comment type="similarity">
    <text evidence="1">Belongs to the aldehyde dehydrogenase family.</text>
</comment>
<dbReference type="Gene3D" id="3.40.309.10">
    <property type="entry name" value="Aldehyde Dehydrogenase, Chain A, domain 2"/>
    <property type="match status" value="1"/>
</dbReference>
<reference evidence="6" key="2">
    <citation type="submission" date="2019-09" db="UniProtKB">
        <authorList>
            <consortium name="WormBaseParasite"/>
        </authorList>
    </citation>
    <scope>IDENTIFICATION</scope>
</reference>
<dbReference type="InterPro" id="IPR016163">
    <property type="entry name" value="Ald_DH_C"/>
</dbReference>
<keyword evidence="5" id="KW-1185">Reference proteome</keyword>
<reference evidence="4 5" key="1">
    <citation type="submission" date="2018-11" db="EMBL/GenBank/DDBJ databases">
        <authorList>
            <consortium name="Pathogen Informatics"/>
        </authorList>
    </citation>
    <scope>NUCLEOTIDE SEQUENCE [LARGE SCALE GENOMIC DNA]</scope>
</reference>
<dbReference type="EMBL" id="UZAH01025432">
    <property type="protein sequence ID" value="VDO63769.1"/>
    <property type="molecule type" value="Genomic_DNA"/>
</dbReference>